<dbReference type="SUPFAM" id="SSF54995">
    <property type="entry name" value="Ribosomal protein S6"/>
    <property type="match status" value="1"/>
</dbReference>
<reference evidence="7" key="1">
    <citation type="submission" date="2021-02" db="EMBL/GenBank/DDBJ databases">
        <authorList>
            <person name="Franco D."/>
        </authorList>
    </citation>
    <scope>NUCLEOTIDE SEQUENCE</scope>
    <source>
        <strain evidence="7">RANSCY</strain>
    </source>
</reference>
<organism evidence="7 8">
    <name type="scientific">Candidatus Vidania fulgoroideorum</name>
    <dbReference type="NCBI Taxonomy" id="881286"/>
    <lineage>
        <taxon>Bacteria</taxon>
        <taxon>Pseudomonadati</taxon>
        <taxon>Pseudomonadota</taxon>
        <taxon>Betaproteobacteria</taxon>
        <taxon>Candidatus Vidania</taxon>
    </lineage>
</organism>
<dbReference type="AlphaFoldDB" id="A0A974X7L8"/>
<evidence type="ECO:0000256" key="4">
    <source>
        <dbReference type="ARBA" id="ARBA00035104"/>
    </source>
</evidence>
<dbReference type="GO" id="GO:1990904">
    <property type="term" value="C:ribonucleoprotein complex"/>
    <property type="evidence" value="ECO:0007669"/>
    <property type="project" value="UniProtKB-KW"/>
</dbReference>
<keyword evidence="2 7" id="KW-0689">Ribosomal protein</keyword>
<reference evidence="7" key="2">
    <citation type="submission" date="2021-03" db="EMBL/GenBank/DDBJ databases">
        <title>Alternative transmission patterns in independently acquired nutritional co-symbionts of Dictyopharidae planthoppers.</title>
        <authorList>
            <person name="Michalik A."/>
            <person name="Lukasik P."/>
        </authorList>
    </citation>
    <scope>NUCLEOTIDE SEQUENCE</scope>
    <source>
        <strain evidence="7">RANSCY</strain>
    </source>
</reference>
<evidence type="ECO:0000256" key="5">
    <source>
        <dbReference type="ARBA" id="ARBA00035294"/>
    </source>
</evidence>
<dbReference type="Gene3D" id="3.30.70.60">
    <property type="match status" value="1"/>
</dbReference>
<sequence length="100" mass="11856">MYYEVVLLLKTNKERNKELQLTKDILLNIDKEKLLNINYIGNRKLAYKIYKENYACYVILTIVKDINAIKTIKKNITNNSGKVLRYIVLKVSKIDKNKIY</sequence>
<evidence type="ECO:0000256" key="3">
    <source>
        <dbReference type="ARBA" id="ARBA00023274"/>
    </source>
</evidence>
<dbReference type="EMBL" id="CP071412">
    <property type="protein sequence ID" value="QSW37929.1"/>
    <property type="molecule type" value="Genomic_DNA"/>
</dbReference>
<evidence type="ECO:0000256" key="2">
    <source>
        <dbReference type="ARBA" id="ARBA00022980"/>
    </source>
</evidence>
<dbReference type="GO" id="GO:0005840">
    <property type="term" value="C:ribosome"/>
    <property type="evidence" value="ECO:0007669"/>
    <property type="project" value="UniProtKB-KW"/>
</dbReference>
<accession>A0A974X7L8</accession>
<comment type="function">
    <text evidence="4">Binds together with bS18 to 16S ribosomal RNA.</text>
</comment>
<proteinExistence type="inferred from homology"/>
<dbReference type="InterPro" id="IPR035980">
    <property type="entry name" value="Ribosomal_bS6_sf"/>
</dbReference>
<dbReference type="Proteomes" id="UP000663347">
    <property type="component" value="Chromosome"/>
</dbReference>
<name>A0A974X7L8_9PROT</name>
<evidence type="ECO:0000313" key="7">
    <source>
        <dbReference type="EMBL" id="QSW37929.1"/>
    </source>
</evidence>
<dbReference type="GO" id="GO:0003735">
    <property type="term" value="F:structural constituent of ribosome"/>
    <property type="evidence" value="ECO:0007669"/>
    <property type="project" value="InterPro"/>
</dbReference>
<evidence type="ECO:0000256" key="1">
    <source>
        <dbReference type="ARBA" id="ARBA00009512"/>
    </source>
</evidence>
<comment type="similarity">
    <text evidence="1">Belongs to the bacterial ribosomal protein bS6 family.</text>
</comment>
<dbReference type="GO" id="GO:0006412">
    <property type="term" value="P:translation"/>
    <property type="evidence" value="ECO:0007669"/>
    <property type="project" value="InterPro"/>
</dbReference>
<dbReference type="Pfam" id="PF01250">
    <property type="entry name" value="Ribosomal_S6"/>
    <property type="match status" value="1"/>
</dbReference>
<gene>
    <name evidence="7" type="ORF">JSR06_00505</name>
</gene>
<evidence type="ECO:0000256" key="6">
    <source>
        <dbReference type="ARBA" id="ARBA00035520"/>
    </source>
</evidence>
<keyword evidence="3" id="KW-0687">Ribonucleoprotein</keyword>
<protein>
    <recommendedName>
        <fullName evidence="5">Small ribosomal subunit protein bS6</fullName>
    </recommendedName>
    <alternativeName>
        <fullName evidence="6">30S ribosomal protein S6</fullName>
    </alternativeName>
</protein>
<dbReference type="InterPro" id="IPR014717">
    <property type="entry name" value="Transl_elong_EF1B/ribsomal_bS6"/>
</dbReference>
<dbReference type="GO" id="GO:0019843">
    <property type="term" value="F:rRNA binding"/>
    <property type="evidence" value="ECO:0007669"/>
    <property type="project" value="InterPro"/>
</dbReference>
<dbReference type="InterPro" id="IPR000529">
    <property type="entry name" value="Ribosomal_bS6"/>
</dbReference>
<evidence type="ECO:0000313" key="8">
    <source>
        <dbReference type="Proteomes" id="UP000663347"/>
    </source>
</evidence>